<keyword evidence="8" id="KW-1185">Reference proteome</keyword>
<dbReference type="OrthoDB" id="28455at2759"/>
<dbReference type="EMBL" id="MNPJ01000028">
    <property type="protein sequence ID" value="OQS53581.1"/>
    <property type="molecule type" value="Genomic_DNA"/>
</dbReference>
<dbReference type="AlphaFoldDB" id="A0A1W0E2X0"/>
<evidence type="ECO:0000256" key="3">
    <source>
        <dbReference type="ARBA" id="ARBA00022517"/>
    </source>
</evidence>
<organism evidence="7 8">
    <name type="scientific">Ecytonucleospora hepatopenaei</name>
    <dbReference type="NCBI Taxonomy" id="646526"/>
    <lineage>
        <taxon>Eukaryota</taxon>
        <taxon>Fungi</taxon>
        <taxon>Fungi incertae sedis</taxon>
        <taxon>Microsporidia</taxon>
        <taxon>Enterocytozoonidae</taxon>
        <taxon>Ecytonucleospora</taxon>
    </lineage>
</organism>
<sequence length="154" mass="18058">MSSHFKIIQSHLCVDTDEMFAEKVLFDAITNVKNEIKKNKSKYIEGVKIFETKNDSDAFPTIAVENKPMTRWEKFAKDKGIKSAKKGRRVWNEETKEWEYRYGSNSIQNQKLREGIVEGKKSVSQLKKEKKERAEKNKKAMLKNKERAKNVDKK</sequence>
<keyword evidence="4 5" id="KW-0539">Nucleus</keyword>
<evidence type="ECO:0000256" key="1">
    <source>
        <dbReference type="ARBA" id="ARBA00004123"/>
    </source>
</evidence>
<reference evidence="7 8" key="1">
    <citation type="journal article" date="2017" name="Environ. Microbiol.">
        <title>Decay of the glycolytic pathway and adaptation to intranuclear parasitism within Enterocytozoonidae microsporidia.</title>
        <authorList>
            <person name="Wiredu Boakye D."/>
            <person name="Jaroenlak P."/>
            <person name="Prachumwat A."/>
            <person name="Williams T.A."/>
            <person name="Bateman K.S."/>
            <person name="Itsathitphaisarn O."/>
            <person name="Sritunyalucksana K."/>
            <person name="Paszkiewicz K.H."/>
            <person name="Moore K.A."/>
            <person name="Stentiford G.D."/>
            <person name="Williams B.A."/>
        </authorList>
    </citation>
    <scope>NUCLEOTIDE SEQUENCE [LARGE SCALE GENOMIC DNA]</scope>
    <source>
        <strain evidence="7 8">TH1</strain>
    </source>
</reference>
<accession>A0A1W0E2X0</accession>
<dbReference type="VEuPathDB" id="MicrosporidiaDB:EHP00_1375"/>
<dbReference type="STRING" id="646526.A0A1W0E2X0"/>
<comment type="similarity">
    <text evidence="2 5">Belongs to the RRS1 family.</text>
</comment>
<evidence type="ECO:0000256" key="5">
    <source>
        <dbReference type="RuleBase" id="RU364132"/>
    </source>
</evidence>
<protein>
    <recommendedName>
        <fullName evidence="5">Ribosome biogenesis regulatory protein</fullName>
    </recommendedName>
</protein>
<evidence type="ECO:0000313" key="7">
    <source>
        <dbReference type="EMBL" id="OQS53581.1"/>
    </source>
</evidence>
<dbReference type="InterPro" id="IPR007023">
    <property type="entry name" value="Ribosom_reg"/>
</dbReference>
<dbReference type="GO" id="GO:0042254">
    <property type="term" value="P:ribosome biogenesis"/>
    <property type="evidence" value="ECO:0007669"/>
    <property type="project" value="UniProtKB-KW"/>
</dbReference>
<evidence type="ECO:0000256" key="4">
    <source>
        <dbReference type="ARBA" id="ARBA00023242"/>
    </source>
</evidence>
<comment type="caution">
    <text evidence="7">The sequence shown here is derived from an EMBL/GenBank/DDBJ whole genome shotgun (WGS) entry which is preliminary data.</text>
</comment>
<evidence type="ECO:0000256" key="6">
    <source>
        <dbReference type="SAM" id="MobiDB-lite"/>
    </source>
</evidence>
<name>A0A1W0E2X0_9MICR</name>
<comment type="function">
    <text evidence="5">Involved in ribosomal large subunit assembly.</text>
</comment>
<evidence type="ECO:0000256" key="2">
    <source>
        <dbReference type="ARBA" id="ARBA00010077"/>
    </source>
</evidence>
<dbReference type="Pfam" id="PF04939">
    <property type="entry name" value="RRS1"/>
    <property type="match status" value="1"/>
</dbReference>
<keyword evidence="3 5" id="KW-0690">Ribosome biogenesis</keyword>
<dbReference type="GO" id="GO:0005634">
    <property type="term" value="C:nucleus"/>
    <property type="evidence" value="ECO:0007669"/>
    <property type="project" value="UniProtKB-SubCell"/>
</dbReference>
<proteinExistence type="inferred from homology"/>
<feature type="region of interest" description="Disordered" evidence="6">
    <location>
        <begin position="121"/>
        <end position="154"/>
    </location>
</feature>
<evidence type="ECO:0000313" key="8">
    <source>
        <dbReference type="Proteomes" id="UP000192758"/>
    </source>
</evidence>
<comment type="subcellular location">
    <subcellularLocation>
        <location evidence="1 5">Nucleus</location>
    </subcellularLocation>
</comment>
<dbReference type="Proteomes" id="UP000192758">
    <property type="component" value="Unassembled WGS sequence"/>
</dbReference>
<gene>
    <name evidence="7" type="ORF">EHP00_1375</name>
</gene>